<dbReference type="AlphaFoldDB" id="D3F8U0"/>
<dbReference type="Gene3D" id="3.40.309.10">
    <property type="entry name" value="Aldehyde Dehydrogenase, Chain A, domain 2"/>
    <property type="match status" value="1"/>
</dbReference>
<dbReference type="OrthoDB" id="6882680at2"/>
<keyword evidence="2" id="KW-0560">Oxidoreductase</keyword>
<dbReference type="FunFam" id="3.40.605.10:FF:000007">
    <property type="entry name" value="NAD/NADP-dependent betaine aldehyde dehydrogenase"/>
    <property type="match status" value="1"/>
</dbReference>
<dbReference type="InterPro" id="IPR016161">
    <property type="entry name" value="Ald_DH/histidinol_DH"/>
</dbReference>
<organism evidence="4 5">
    <name type="scientific">Conexibacter woesei (strain DSM 14684 / CCUG 47730 / CIP 108061 / JCM 11494 / NBRC 100937 / ID131577)</name>
    <dbReference type="NCBI Taxonomy" id="469383"/>
    <lineage>
        <taxon>Bacteria</taxon>
        <taxon>Bacillati</taxon>
        <taxon>Actinomycetota</taxon>
        <taxon>Thermoleophilia</taxon>
        <taxon>Solirubrobacterales</taxon>
        <taxon>Conexibacteraceae</taxon>
        <taxon>Conexibacter</taxon>
    </lineage>
</organism>
<dbReference type="GO" id="GO:0016620">
    <property type="term" value="F:oxidoreductase activity, acting on the aldehyde or oxo group of donors, NAD or NADP as acceptor"/>
    <property type="evidence" value="ECO:0007669"/>
    <property type="project" value="InterPro"/>
</dbReference>
<proteinExistence type="inferred from homology"/>
<feature type="domain" description="Aldehyde dehydrogenase" evidence="3">
    <location>
        <begin position="13"/>
        <end position="468"/>
    </location>
</feature>
<name>D3F8U0_CONWI</name>
<reference evidence="4 5" key="1">
    <citation type="journal article" date="2010" name="Stand. Genomic Sci.">
        <title>Complete genome sequence of Conexibacter woesei type strain (ID131577).</title>
        <authorList>
            <person name="Pukall R."/>
            <person name="Lapidus A."/>
            <person name="Glavina Del Rio T."/>
            <person name="Copeland A."/>
            <person name="Tice H."/>
            <person name="Cheng J.-F."/>
            <person name="Lucas S."/>
            <person name="Chen F."/>
            <person name="Nolan M."/>
            <person name="Bruce D."/>
            <person name="Goodwin L."/>
            <person name="Pitluck S."/>
            <person name="Mavromatis K."/>
            <person name="Ivanova N."/>
            <person name="Ovchinnikova G."/>
            <person name="Pati A."/>
            <person name="Chen A."/>
            <person name="Palaniappan K."/>
            <person name="Land M."/>
            <person name="Hauser L."/>
            <person name="Chang Y.-J."/>
            <person name="Jeffries C.D."/>
            <person name="Chain P."/>
            <person name="Meincke L."/>
            <person name="Sims D."/>
            <person name="Brettin T."/>
            <person name="Detter J.C."/>
            <person name="Rohde M."/>
            <person name="Goeker M."/>
            <person name="Bristow J."/>
            <person name="Eisen J.A."/>
            <person name="Markowitz V."/>
            <person name="Kyrpides N.C."/>
            <person name="Klenk H.-P."/>
            <person name="Hugenholtz P."/>
        </authorList>
    </citation>
    <scope>NUCLEOTIDE SEQUENCE [LARGE SCALE GENOMIC DNA]</scope>
    <source>
        <strain evidence="5">DSM 14684 / CIP 108061 / JCM 11494 / NBRC 100937 / ID131577</strain>
    </source>
</reference>
<dbReference type="Proteomes" id="UP000008229">
    <property type="component" value="Chromosome"/>
</dbReference>
<dbReference type="HOGENOM" id="CLU_005391_1_0_11"/>
<dbReference type="eggNOG" id="COG1012">
    <property type="taxonomic scope" value="Bacteria"/>
</dbReference>
<reference evidence="5" key="2">
    <citation type="submission" date="2010-01" db="EMBL/GenBank/DDBJ databases">
        <title>The complete genome of Conexibacter woesei DSM 14684.</title>
        <authorList>
            <consortium name="US DOE Joint Genome Institute (JGI-PGF)"/>
            <person name="Lucas S."/>
            <person name="Copeland A."/>
            <person name="Lapidus A."/>
            <person name="Glavina del Rio T."/>
            <person name="Dalin E."/>
            <person name="Tice H."/>
            <person name="Bruce D."/>
            <person name="Goodwin L."/>
            <person name="Pitluck S."/>
            <person name="Kyrpides N."/>
            <person name="Mavromatis K."/>
            <person name="Ivanova N."/>
            <person name="Mikhailova N."/>
            <person name="Chertkov O."/>
            <person name="Brettin T."/>
            <person name="Detter J.C."/>
            <person name="Han C."/>
            <person name="Larimer F."/>
            <person name="Land M."/>
            <person name="Hauser L."/>
            <person name="Markowitz V."/>
            <person name="Cheng J.-F."/>
            <person name="Hugenholtz P."/>
            <person name="Woyke T."/>
            <person name="Wu D."/>
            <person name="Pukall R."/>
            <person name="Steenblock K."/>
            <person name="Schneider S."/>
            <person name="Klenk H.-P."/>
            <person name="Eisen J.A."/>
        </authorList>
    </citation>
    <scope>NUCLEOTIDE SEQUENCE [LARGE SCALE GENOMIC DNA]</scope>
    <source>
        <strain evidence="5">DSM 14684 / CIP 108061 / JCM 11494 / NBRC 100937 / ID131577</strain>
    </source>
</reference>
<dbReference type="InterPro" id="IPR015590">
    <property type="entry name" value="Aldehyde_DH_dom"/>
</dbReference>
<dbReference type="SUPFAM" id="SSF53720">
    <property type="entry name" value="ALDH-like"/>
    <property type="match status" value="1"/>
</dbReference>
<comment type="similarity">
    <text evidence="1">Belongs to the aldehyde dehydrogenase family.</text>
</comment>
<gene>
    <name evidence="4" type="ordered locus">Cwoe_2635</name>
</gene>
<dbReference type="KEGG" id="cwo:Cwoe_2635"/>
<dbReference type="InterPro" id="IPR016163">
    <property type="entry name" value="Ald_DH_C"/>
</dbReference>
<dbReference type="FunFam" id="3.40.309.10:FF:000009">
    <property type="entry name" value="Aldehyde dehydrogenase A"/>
    <property type="match status" value="1"/>
</dbReference>
<accession>D3F8U0</accession>
<dbReference type="PANTHER" id="PTHR11699">
    <property type="entry name" value="ALDEHYDE DEHYDROGENASE-RELATED"/>
    <property type="match status" value="1"/>
</dbReference>
<dbReference type="Gene3D" id="3.40.605.10">
    <property type="entry name" value="Aldehyde Dehydrogenase, Chain A, domain 1"/>
    <property type="match status" value="1"/>
</dbReference>
<keyword evidence="5" id="KW-1185">Reference proteome</keyword>
<sequence>MTTGLEQPGTAGRALDVFSPADPAERVGSVPVSTAADVRRVCDAAAAAAERWAATPAPHRGTVLHRAATLLDERADALAVQLTREEGKTVAEARGEVDRAVGFLRYYATAAIDAHGEVYPSAVPGRHLYTQREPLGVVAAITPWNFPIAIPAWKSAPALAFGNAVVLKPSEVTPLSAWSLAEALWDAGLPHDVLQVVCGEPHEVGPALCGDPAVAALTFTGSTAVGRRLQRDAVARGIKVQTEMGGKNPVVVLDDADVAQAVEQTVAGAMRSTGQKCTATSRVIVTPGIREAFVEALLARVAALRVGDPLDAETEIGPLVSEVQRERVLGHIDAAARDGLTPAVGGSAPDRPGWFVEPTLYLDADPRSALAQEEIFGPVAAVIEAEDLDAALEIANAVPYGLAASVFTRDLGQVQRFVRGIEAGVVHVNGETAGTEPQVPFGGMKASSSHSREQGRAAAEFFTAVKTVYVDMPA</sequence>
<dbReference type="InterPro" id="IPR016162">
    <property type="entry name" value="Ald_DH_N"/>
</dbReference>
<evidence type="ECO:0000259" key="3">
    <source>
        <dbReference type="Pfam" id="PF00171"/>
    </source>
</evidence>
<dbReference type="RefSeq" id="WP_012934105.1">
    <property type="nucleotide sequence ID" value="NC_013739.1"/>
</dbReference>
<evidence type="ECO:0000256" key="1">
    <source>
        <dbReference type="ARBA" id="ARBA00009986"/>
    </source>
</evidence>
<protein>
    <submittedName>
        <fullName evidence="4">Aldehyde Dehydrogenase</fullName>
    </submittedName>
</protein>
<dbReference type="EMBL" id="CP001854">
    <property type="protein sequence ID" value="ADB51054.1"/>
    <property type="molecule type" value="Genomic_DNA"/>
</dbReference>
<dbReference type="Pfam" id="PF00171">
    <property type="entry name" value="Aldedh"/>
    <property type="match status" value="1"/>
</dbReference>
<dbReference type="STRING" id="469383.Cwoe_2635"/>
<evidence type="ECO:0000256" key="2">
    <source>
        <dbReference type="ARBA" id="ARBA00023002"/>
    </source>
</evidence>
<evidence type="ECO:0000313" key="4">
    <source>
        <dbReference type="EMBL" id="ADB51054.1"/>
    </source>
</evidence>
<evidence type="ECO:0000313" key="5">
    <source>
        <dbReference type="Proteomes" id="UP000008229"/>
    </source>
</evidence>